<evidence type="ECO:0000313" key="1">
    <source>
        <dbReference type="EMBL" id="MDO1582479.1"/>
    </source>
</evidence>
<proteinExistence type="predicted"/>
<dbReference type="Proteomes" id="UP001169006">
    <property type="component" value="Unassembled WGS sequence"/>
</dbReference>
<keyword evidence="2" id="KW-1185">Reference proteome</keyword>
<reference evidence="1" key="1">
    <citation type="journal article" date="2015" name="Int. J. Syst. Evol. Microbiol.">
        <title>Rhizobium oryzicola sp. nov., potential plant-growth-promoting endophytic bacteria isolated from rice roots.</title>
        <authorList>
            <person name="Zhang X.X."/>
            <person name="Gao J.S."/>
            <person name="Cao Y.H."/>
            <person name="Sheirdil R.A."/>
            <person name="Wang X.C."/>
            <person name="Zhang L."/>
        </authorList>
    </citation>
    <scope>NUCLEOTIDE SEQUENCE</scope>
    <source>
        <strain evidence="1">05753</strain>
    </source>
</reference>
<evidence type="ECO:0000313" key="2">
    <source>
        <dbReference type="Proteomes" id="UP001169006"/>
    </source>
</evidence>
<organism evidence="1 2">
    <name type="scientific">Rhizobium oryzicola</name>
    <dbReference type="NCBI Taxonomy" id="1232668"/>
    <lineage>
        <taxon>Bacteria</taxon>
        <taxon>Pseudomonadati</taxon>
        <taxon>Pseudomonadota</taxon>
        <taxon>Alphaproteobacteria</taxon>
        <taxon>Hyphomicrobiales</taxon>
        <taxon>Rhizobiaceae</taxon>
        <taxon>Rhizobium/Agrobacterium group</taxon>
        <taxon>Rhizobium</taxon>
    </lineage>
</organism>
<protein>
    <submittedName>
        <fullName evidence="1">DUF5131 family protein</fullName>
    </submittedName>
</protein>
<reference evidence="1" key="2">
    <citation type="submission" date="2023-07" db="EMBL/GenBank/DDBJ databases">
        <authorList>
            <person name="Sun H."/>
        </authorList>
    </citation>
    <scope>NUCLEOTIDE SEQUENCE</scope>
    <source>
        <strain evidence="1">05753</strain>
    </source>
</reference>
<dbReference type="EMBL" id="JAUKWQ010000002">
    <property type="protein sequence ID" value="MDO1582479.1"/>
    <property type="molecule type" value="Genomic_DNA"/>
</dbReference>
<accession>A0ABT8SVK5</accession>
<sequence length="278" mass="31503">MAMNSAIEWTDHTFNPWTGCTNISPGCDNCYAEAWSKRSGHVKWGNSPRKRTTEAYWKAPHIWQQKAAQFAAQHGRRQRVFCASLADVFDNQADPQWRADLFEVIKATPALDWQLLTKRPQNIKKMLPPDWGTQGYHNVWLGFTAEDQARFEQRKRFISEIPAAVWFVSYEPAIGPLRLAEDDPKPNWLISGGESGPGARPMMAQWARDIVADCRRFGIAPFHKQWGAATNNPLVQEEGCPANLIKELDQFGKGGGLLDGELIREFPQIKEGDLKLRA</sequence>
<dbReference type="Pfam" id="PF07505">
    <property type="entry name" value="DUF5131"/>
    <property type="match status" value="1"/>
</dbReference>
<gene>
    <name evidence="1" type="ORF">Q2T52_10235</name>
</gene>
<dbReference type="InterPro" id="IPR011101">
    <property type="entry name" value="DUF5131"/>
</dbReference>
<comment type="caution">
    <text evidence="1">The sequence shown here is derived from an EMBL/GenBank/DDBJ whole genome shotgun (WGS) entry which is preliminary data.</text>
</comment>
<dbReference type="RefSeq" id="WP_302076620.1">
    <property type="nucleotide sequence ID" value="NZ_JAUKWQ010000002.1"/>
</dbReference>
<name>A0ABT8SVK5_9HYPH</name>